<name>A0ABU6RBS8_9FABA</name>
<evidence type="ECO:0000256" key="1">
    <source>
        <dbReference type="SAM" id="MobiDB-lite"/>
    </source>
</evidence>
<proteinExistence type="predicted"/>
<evidence type="ECO:0000313" key="3">
    <source>
        <dbReference type="Proteomes" id="UP001341840"/>
    </source>
</evidence>
<comment type="caution">
    <text evidence="2">The sequence shown here is derived from an EMBL/GenBank/DDBJ whole genome shotgun (WGS) entry which is preliminary data.</text>
</comment>
<protein>
    <recommendedName>
        <fullName evidence="4">Aminotransferase-like plant mobile domain-containing protein</fullName>
    </recommendedName>
</protein>
<dbReference type="EMBL" id="JASCZI010030334">
    <property type="protein sequence ID" value="MED6121462.1"/>
    <property type="molecule type" value="Genomic_DNA"/>
</dbReference>
<accession>A0ABU6RBS8</accession>
<organism evidence="2 3">
    <name type="scientific">Stylosanthes scabra</name>
    <dbReference type="NCBI Taxonomy" id="79078"/>
    <lineage>
        <taxon>Eukaryota</taxon>
        <taxon>Viridiplantae</taxon>
        <taxon>Streptophyta</taxon>
        <taxon>Embryophyta</taxon>
        <taxon>Tracheophyta</taxon>
        <taxon>Spermatophyta</taxon>
        <taxon>Magnoliopsida</taxon>
        <taxon>eudicotyledons</taxon>
        <taxon>Gunneridae</taxon>
        <taxon>Pentapetalae</taxon>
        <taxon>rosids</taxon>
        <taxon>fabids</taxon>
        <taxon>Fabales</taxon>
        <taxon>Fabaceae</taxon>
        <taxon>Papilionoideae</taxon>
        <taxon>50 kb inversion clade</taxon>
        <taxon>dalbergioids sensu lato</taxon>
        <taxon>Dalbergieae</taxon>
        <taxon>Pterocarpus clade</taxon>
        <taxon>Stylosanthes</taxon>
    </lineage>
</organism>
<reference evidence="2 3" key="1">
    <citation type="journal article" date="2023" name="Plants (Basel)">
        <title>Bridging the Gap: Combining Genomics and Transcriptomics Approaches to Understand Stylosanthes scabra, an Orphan Legume from the Brazilian Caatinga.</title>
        <authorList>
            <person name="Ferreira-Neto J.R.C."/>
            <person name="da Silva M.D."/>
            <person name="Binneck E."/>
            <person name="de Melo N.F."/>
            <person name="da Silva R.H."/>
            <person name="de Melo A.L.T.M."/>
            <person name="Pandolfi V."/>
            <person name="Bustamante F.O."/>
            <person name="Brasileiro-Vidal A.C."/>
            <person name="Benko-Iseppon A.M."/>
        </authorList>
    </citation>
    <scope>NUCLEOTIDE SEQUENCE [LARGE SCALE GENOMIC DNA]</scope>
    <source>
        <tissue evidence="2">Leaves</tissue>
    </source>
</reference>
<dbReference type="Proteomes" id="UP001341840">
    <property type="component" value="Unassembled WGS sequence"/>
</dbReference>
<sequence>MVRTKKTAKRAREEDIAMEQPPQENPMAKYFTNLVDFNNYQLKFAQRKEITPRYLDMALLQTQNFHNLHRILTKQHLLDFVKLKDRIYPTLVAISYTTLSIAYDEEKPSSFTMTFHLGTTKYELSVGNLCTLGQLNFSGTLFKHGDNPPPEWKFDRLQACQFFNLNPNCGNKMPTKPMSDEYHTLHYLLVWVILARNNNHGVVTDDDLPILWALVNDLEINWSYFISQHMKKLQEGPITSGLGYVILWTKIFKLFNIDLSNTMEKTLKDTNRINIGTLHKMRRGNIEAQGNQPQPQVQEAQEHIGSFYDAPQPSMLDLMQVLQRIEQNQANMDHRLQRIERHLNINEEED</sequence>
<evidence type="ECO:0000313" key="2">
    <source>
        <dbReference type="EMBL" id="MED6121462.1"/>
    </source>
</evidence>
<gene>
    <name evidence="2" type="ORF">PIB30_030307</name>
</gene>
<feature type="region of interest" description="Disordered" evidence="1">
    <location>
        <begin position="1"/>
        <end position="22"/>
    </location>
</feature>
<evidence type="ECO:0008006" key="4">
    <source>
        <dbReference type="Google" id="ProtNLM"/>
    </source>
</evidence>
<keyword evidence="3" id="KW-1185">Reference proteome</keyword>